<proteinExistence type="predicted"/>
<accession>A0A7W9JI47</accession>
<evidence type="ECO:0000313" key="2">
    <source>
        <dbReference type="EMBL" id="MBB5848328.1"/>
    </source>
</evidence>
<reference evidence="2 3" key="1">
    <citation type="submission" date="2020-08" db="EMBL/GenBank/DDBJ databases">
        <title>Sequencing the genomes of 1000 actinobacteria strains.</title>
        <authorList>
            <person name="Klenk H.-P."/>
        </authorList>
    </citation>
    <scope>NUCLEOTIDE SEQUENCE [LARGE SCALE GENOMIC DNA]</scope>
    <source>
        <strain evidence="2 3">DSM 17945</strain>
    </source>
</reference>
<dbReference type="Pfam" id="PF09852">
    <property type="entry name" value="DUF2079"/>
    <property type="match status" value="1"/>
</dbReference>
<evidence type="ECO:0000313" key="3">
    <source>
        <dbReference type="Proteomes" id="UP000567246"/>
    </source>
</evidence>
<dbReference type="InterPro" id="IPR018650">
    <property type="entry name" value="STSV1_Orf64"/>
</dbReference>
<feature type="transmembrane region" description="Helical" evidence="1">
    <location>
        <begin position="26"/>
        <end position="45"/>
    </location>
</feature>
<protein>
    <submittedName>
        <fullName evidence="2">Putative membrane protein</fullName>
    </submittedName>
</protein>
<feature type="transmembrane region" description="Helical" evidence="1">
    <location>
        <begin position="285"/>
        <end position="310"/>
    </location>
</feature>
<keyword evidence="1" id="KW-0812">Transmembrane</keyword>
<evidence type="ECO:0000256" key="1">
    <source>
        <dbReference type="SAM" id="Phobius"/>
    </source>
</evidence>
<feature type="transmembrane region" description="Helical" evidence="1">
    <location>
        <begin position="217"/>
        <end position="239"/>
    </location>
</feature>
<dbReference type="EMBL" id="JACHMW010000001">
    <property type="protein sequence ID" value="MBB5848328.1"/>
    <property type="molecule type" value="Genomic_DNA"/>
</dbReference>
<comment type="caution">
    <text evidence="2">The sequence shown here is derived from an EMBL/GenBank/DDBJ whole genome shotgun (WGS) entry which is preliminary data.</text>
</comment>
<keyword evidence="3" id="KW-1185">Reference proteome</keyword>
<gene>
    <name evidence="2" type="ORF">HDA33_000892</name>
</gene>
<organism evidence="2 3">
    <name type="scientific">Micrococcus endophyticus</name>
    <dbReference type="NCBI Taxonomy" id="455343"/>
    <lineage>
        <taxon>Bacteria</taxon>
        <taxon>Bacillati</taxon>
        <taxon>Actinomycetota</taxon>
        <taxon>Actinomycetes</taxon>
        <taxon>Micrococcales</taxon>
        <taxon>Micrococcaceae</taxon>
        <taxon>Micrococcus</taxon>
    </lineage>
</organism>
<feature type="transmembrane region" description="Helical" evidence="1">
    <location>
        <begin position="374"/>
        <end position="393"/>
    </location>
</feature>
<sequence length="518" mass="57145">MDRLRSWLHAPRPAVPEVRVTRREGLHLGILLALASTLAIVHSFLRYGIYEAKGYDLGIFDQVVRQYALFNAPLSSVKGVDFHILGDHFHPILALLAPFYWIWPDPRMLGIVMALALAAAAVPVYRFARRRTGHAVSLVAVAALMISWPFQAMVNWDFHEVTLGVPLMAWLVWALDGQRPWLATVLAAALLTVREDMGVTLIAVALVMALRRFWPQAALVAVLGVLGYWFATSVVIPHYSPTGDFGYWQFQALGPDMGSSILTILTRPWEAAAALVDHPLKAALWLLHLVPLLFLPLLSPLTLMALPILLSRLWNDRLNVWAPVYQYDAILAPLLLMAALEGAVRLSDLLARRRRPRPAGTGAGSHASPPMRRLPAVVASTALATGLVGTAFFPQVFPYHRTLTGDMTMTQHARDLDHAVSLIPDGVCVEAADNAVPHLTARTHVGLHGDIGDELATWMIVDTSVAELGGWDPLTPDQALDRAERLGFETVWERGDVVVLRHPDRAVSPTCTQYLQHR</sequence>
<feature type="transmembrane region" description="Helical" evidence="1">
    <location>
        <begin position="135"/>
        <end position="154"/>
    </location>
</feature>
<keyword evidence="1" id="KW-1133">Transmembrane helix</keyword>
<feature type="transmembrane region" description="Helical" evidence="1">
    <location>
        <begin position="109"/>
        <end position="128"/>
    </location>
</feature>
<dbReference type="Proteomes" id="UP000567246">
    <property type="component" value="Unassembled WGS sequence"/>
</dbReference>
<dbReference type="AlphaFoldDB" id="A0A7W9JI47"/>
<keyword evidence="1" id="KW-0472">Membrane</keyword>
<dbReference type="RefSeq" id="WP_246416869.1">
    <property type="nucleotide sequence ID" value="NZ_BAABAG010000015.1"/>
</dbReference>
<name>A0A7W9JI47_9MICC</name>